<dbReference type="AlphaFoldDB" id="A0AAP0RCC4"/>
<evidence type="ECO:0000256" key="3">
    <source>
        <dbReference type="ARBA" id="ARBA00022833"/>
    </source>
</evidence>
<keyword evidence="3" id="KW-0862">Zinc</keyword>
<name>A0AAP0RCC4_LIQFO</name>
<feature type="compositionally biased region" description="Basic and acidic residues" evidence="5">
    <location>
        <begin position="165"/>
        <end position="179"/>
    </location>
</feature>
<dbReference type="EMBL" id="JBBPBK010000011">
    <property type="protein sequence ID" value="KAK9275043.1"/>
    <property type="molecule type" value="Genomic_DNA"/>
</dbReference>
<evidence type="ECO:0000256" key="4">
    <source>
        <dbReference type="PROSITE-ProRule" id="PRU00175"/>
    </source>
</evidence>
<feature type="region of interest" description="Disordered" evidence="5">
    <location>
        <begin position="248"/>
        <end position="288"/>
    </location>
</feature>
<evidence type="ECO:0000256" key="1">
    <source>
        <dbReference type="ARBA" id="ARBA00022723"/>
    </source>
</evidence>
<dbReference type="PANTHER" id="PTHR46293:SF1">
    <property type="entry name" value="OS03G0632800 PROTEIN"/>
    <property type="match status" value="1"/>
</dbReference>
<comment type="caution">
    <text evidence="7">The sequence shown here is derived from an EMBL/GenBank/DDBJ whole genome shotgun (WGS) entry which is preliminary data.</text>
</comment>
<proteinExistence type="predicted"/>
<keyword evidence="2 4" id="KW-0863">Zinc-finger</keyword>
<gene>
    <name evidence="7" type="ORF">L1049_022301</name>
</gene>
<dbReference type="SUPFAM" id="SSF57850">
    <property type="entry name" value="RING/U-box"/>
    <property type="match status" value="1"/>
</dbReference>
<organism evidence="7 8">
    <name type="scientific">Liquidambar formosana</name>
    <name type="common">Formosan gum</name>
    <dbReference type="NCBI Taxonomy" id="63359"/>
    <lineage>
        <taxon>Eukaryota</taxon>
        <taxon>Viridiplantae</taxon>
        <taxon>Streptophyta</taxon>
        <taxon>Embryophyta</taxon>
        <taxon>Tracheophyta</taxon>
        <taxon>Spermatophyta</taxon>
        <taxon>Magnoliopsida</taxon>
        <taxon>eudicotyledons</taxon>
        <taxon>Gunneridae</taxon>
        <taxon>Pentapetalae</taxon>
        <taxon>Saxifragales</taxon>
        <taxon>Altingiaceae</taxon>
        <taxon>Liquidambar</taxon>
    </lineage>
</organism>
<dbReference type="InterPro" id="IPR013083">
    <property type="entry name" value="Znf_RING/FYVE/PHD"/>
</dbReference>
<dbReference type="InterPro" id="IPR044807">
    <property type="entry name" value="DRIP1-like"/>
</dbReference>
<dbReference type="PANTHER" id="PTHR46293">
    <property type="entry name" value="E3 UBIQUITIN PROTEIN LIGASE DRIP1"/>
    <property type="match status" value="1"/>
</dbReference>
<dbReference type="GO" id="GO:0008270">
    <property type="term" value="F:zinc ion binding"/>
    <property type="evidence" value="ECO:0007669"/>
    <property type="project" value="UniProtKB-KW"/>
</dbReference>
<dbReference type="InterPro" id="IPR017907">
    <property type="entry name" value="Znf_RING_CS"/>
</dbReference>
<keyword evidence="8" id="KW-1185">Reference proteome</keyword>
<dbReference type="Gene3D" id="3.10.20.90">
    <property type="entry name" value="Phosphatidylinositol 3-kinase Catalytic Subunit, Chain A, domain 1"/>
    <property type="match status" value="1"/>
</dbReference>
<dbReference type="Proteomes" id="UP001415857">
    <property type="component" value="Unassembled WGS sequence"/>
</dbReference>
<accession>A0AAP0RCC4</accession>
<evidence type="ECO:0000313" key="7">
    <source>
        <dbReference type="EMBL" id="KAK9275043.1"/>
    </source>
</evidence>
<keyword evidence="1" id="KW-0479">Metal-binding</keyword>
<sequence>MDPGQGFDRSQVRHSGISIMSNDYVELPRKPIADCLTCTLCKNIYREATTISVCLHTFCKDCIYQKFEEDEANCCPVCEADLGSSPKETLRPDHNYREIVTQIFPFESSTRREQISIAPQVNNTRREEISLAPQVNNTTPEVTKHNASGAKDVPQDSGTSQETIGKIHDDRGFKEKNNHMDQTPSPTSSNYSSTASQKQQNSWEMELPQVAHTLSEPMAHVDYFKEANKGPSQKHLSHHKEGIHKEIDLNNNSSNIPAFNAKNKDKVQTKKKRNKNRRPRESLFAQRKEDKMISSNVMGEMPKPDQGSVGRTTDPGELTSEHELVKEAMKLLRPIWFCLVACEDKDGNTMPQIPKRYIKIKLSVPTSGIKANIAKVVREPLDPKPVALCLDLRQRSWRQCLQIFKVKSKVQGSLNLKLKGKLVEALADGYDEQASRDDGSIEEYESNSSDRDMPVRYIKRYLVEKLNLQHESEVEVMCHGEPLIQSLTLKDLVDIWVLAKSRTGPVHLKRREGISNGKNFVMDLTYRRSKENGAPQRH</sequence>
<dbReference type="CDD" id="cd16525">
    <property type="entry name" value="RING-HC_PCGF"/>
    <property type="match status" value="1"/>
</dbReference>
<dbReference type="Gene3D" id="3.30.40.10">
    <property type="entry name" value="Zinc/RING finger domain, C3HC4 (zinc finger)"/>
    <property type="match status" value="1"/>
</dbReference>
<dbReference type="SMART" id="SM00184">
    <property type="entry name" value="RING"/>
    <property type="match status" value="1"/>
</dbReference>
<evidence type="ECO:0000259" key="6">
    <source>
        <dbReference type="PROSITE" id="PS50089"/>
    </source>
</evidence>
<evidence type="ECO:0000313" key="8">
    <source>
        <dbReference type="Proteomes" id="UP001415857"/>
    </source>
</evidence>
<protein>
    <recommendedName>
        <fullName evidence="6">RING-type domain-containing protein</fullName>
    </recommendedName>
</protein>
<feature type="compositionally biased region" description="Basic residues" evidence="5">
    <location>
        <begin position="269"/>
        <end position="278"/>
    </location>
</feature>
<evidence type="ECO:0000256" key="2">
    <source>
        <dbReference type="ARBA" id="ARBA00022771"/>
    </source>
</evidence>
<dbReference type="PROSITE" id="PS50089">
    <property type="entry name" value="ZF_RING_2"/>
    <property type="match status" value="1"/>
</dbReference>
<reference evidence="7 8" key="1">
    <citation type="journal article" date="2024" name="Plant J.">
        <title>Genome sequences and population genomics reveal climatic adaptation and genomic divergence between two closely related sweetgum species.</title>
        <authorList>
            <person name="Xu W.Q."/>
            <person name="Ren C.Q."/>
            <person name="Zhang X.Y."/>
            <person name="Comes H.P."/>
            <person name="Liu X.H."/>
            <person name="Li Y.G."/>
            <person name="Kettle C.J."/>
            <person name="Jalonen R."/>
            <person name="Gaisberger H."/>
            <person name="Ma Y.Z."/>
            <person name="Qiu Y.X."/>
        </authorList>
    </citation>
    <scope>NUCLEOTIDE SEQUENCE [LARGE SCALE GENOMIC DNA]</scope>
    <source>
        <strain evidence="7">Hangzhou</strain>
    </source>
</reference>
<feature type="region of interest" description="Disordered" evidence="5">
    <location>
        <begin position="117"/>
        <end position="204"/>
    </location>
</feature>
<dbReference type="GO" id="GO:0004842">
    <property type="term" value="F:ubiquitin-protein transferase activity"/>
    <property type="evidence" value="ECO:0007669"/>
    <property type="project" value="InterPro"/>
</dbReference>
<evidence type="ECO:0000256" key="5">
    <source>
        <dbReference type="SAM" id="MobiDB-lite"/>
    </source>
</evidence>
<feature type="domain" description="RING-type" evidence="6">
    <location>
        <begin position="38"/>
        <end position="79"/>
    </location>
</feature>
<dbReference type="PROSITE" id="PS00518">
    <property type="entry name" value="ZF_RING_1"/>
    <property type="match status" value="1"/>
</dbReference>
<dbReference type="InterPro" id="IPR001841">
    <property type="entry name" value="Znf_RING"/>
</dbReference>
<feature type="compositionally biased region" description="Low complexity" evidence="5">
    <location>
        <begin position="183"/>
        <end position="196"/>
    </location>
</feature>
<dbReference type="Pfam" id="PF13923">
    <property type="entry name" value="zf-C3HC4_2"/>
    <property type="match status" value="1"/>
</dbReference>